<keyword evidence="2" id="KW-0238">DNA-binding</keyword>
<evidence type="ECO:0000256" key="3">
    <source>
        <dbReference type="ARBA" id="ARBA00023163"/>
    </source>
</evidence>
<keyword evidence="1" id="KW-0805">Transcription regulation</keyword>
<dbReference type="InterPro" id="IPR011711">
    <property type="entry name" value="GntR_C"/>
</dbReference>
<keyword evidence="3" id="KW-0804">Transcription</keyword>
<protein>
    <submittedName>
        <fullName evidence="5">GntR family transcriptional regulator</fullName>
    </submittedName>
</protein>
<dbReference type="Pfam" id="PF07729">
    <property type="entry name" value="FCD"/>
    <property type="match status" value="1"/>
</dbReference>
<dbReference type="Gene3D" id="1.10.10.10">
    <property type="entry name" value="Winged helix-like DNA-binding domain superfamily/Winged helix DNA-binding domain"/>
    <property type="match status" value="1"/>
</dbReference>
<feature type="domain" description="HTH gntR-type" evidence="4">
    <location>
        <begin position="18"/>
        <end position="85"/>
    </location>
</feature>
<dbReference type="SMART" id="SM00345">
    <property type="entry name" value="HTH_GNTR"/>
    <property type="match status" value="1"/>
</dbReference>
<reference evidence="5" key="2">
    <citation type="submission" date="2020-09" db="EMBL/GenBank/DDBJ databases">
        <authorList>
            <person name="Sun Q."/>
            <person name="Kim S."/>
        </authorList>
    </citation>
    <scope>NUCLEOTIDE SEQUENCE</scope>
    <source>
        <strain evidence="5">KCTC 42651</strain>
    </source>
</reference>
<dbReference type="GO" id="GO:0003700">
    <property type="term" value="F:DNA-binding transcription factor activity"/>
    <property type="evidence" value="ECO:0007669"/>
    <property type="project" value="InterPro"/>
</dbReference>
<dbReference type="Gene3D" id="1.20.120.530">
    <property type="entry name" value="GntR ligand-binding domain-like"/>
    <property type="match status" value="1"/>
</dbReference>
<dbReference type="SUPFAM" id="SSF48008">
    <property type="entry name" value="GntR ligand-binding domain-like"/>
    <property type="match status" value="1"/>
</dbReference>
<reference evidence="5" key="1">
    <citation type="journal article" date="2014" name="Int. J. Syst. Evol. Microbiol.">
        <title>Complete genome sequence of Corynebacterium casei LMG S-19264T (=DSM 44701T), isolated from a smear-ripened cheese.</title>
        <authorList>
            <consortium name="US DOE Joint Genome Institute (JGI-PGF)"/>
            <person name="Walter F."/>
            <person name="Albersmeier A."/>
            <person name="Kalinowski J."/>
            <person name="Ruckert C."/>
        </authorList>
    </citation>
    <scope>NUCLEOTIDE SEQUENCE</scope>
    <source>
        <strain evidence="5">KCTC 42651</strain>
    </source>
</reference>
<dbReference type="Pfam" id="PF00392">
    <property type="entry name" value="GntR"/>
    <property type="match status" value="1"/>
</dbReference>
<name>A0A918XSC0_9PROT</name>
<dbReference type="PANTHER" id="PTHR43537:SF24">
    <property type="entry name" value="GLUCONATE OPERON TRANSCRIPTIONAL REPRESSOR"/>
    <property type="match status" value="1"/>
</dbReference>
<evidence type="ECO:0000256" key="2">
    <source>
        <dbReference type="ARBA" id="ARBA00023125"/>
    </source>
</evidence>
<accession>A0A918XSC0</accession>
<dbReference type="AlphaFoldDB" id="A0A918XSC0"/>
<dbReference type="GO" id="GO:0003677">
    <property type="term" value="F:DNA binding"/>
    <property type="evidence" value="ECO:0007669"/>
    <property type="project" value="UniProtKB-KW"/>
</dbReference>
<dbReference type="SMART" id="SM00895">
    <property type="entry name" value="FCD"/>
    <property type="match status" value="1"/>
</dbReference>
<dbReference type="InterPro" id="IPR036388">
    <property type="entry name" value="WH-like_DNA-bd_sf"/>
</dbReference>
<dbReference type="InterPro" id="IPR008920">
    <property type="entry name" value="TF_FadR/GntR_C"/>
</dbReference>
<evidence type="ECO:0000313" key="6">
    <source>
        <dbReference type="Proteomes" id="UP000630353"/>
    </source>
</evidence>
<organism evidence="5 6">
    <name type="scientific">Thalassobaculum fulvum</name>
    <dbReference type="NCBI Taxonomy" id="1633335"/>
    <lineage>
        <taxon>Bacteria</taxon>
        <taxon>Pseudomonadati</taxon>
        <taxon>Pseudomonadota</taxon>
        <taxon>Alphaproteobacteria</taxon>
        <taxon>Rhodospirillales</taxon>
        <taxon>Thalassobaculaceae</taxon>
        <taxon>Thalassobaculum</taxon>
    </lineage>
</organism>
<dbReference type="PROSITE" id="PS50949">
    <property type="entry name" value="HTH_GNTR"/>
    <property type="match status" value="1"/>
</dbReference>
<evidence type="ECO:0000259" key="4">
    <source>
        <dbReference type="PROSITE" id="PS50949"/>
    </source>
</evidence>
<sequence length="230" mass="24866">MSVAEALEAGGINPFPSSNKRQAIQEALQRLIVTGRLEPGTPLVETQLAAEFGSSQAPVREALMKLEEAGLVVRNGYRGTVVATTSMDEAREMVAVRLRLETSGARRAVAGFDREMRDRLAGLIAEMEAAAGSEDLFALTELDRAFHLAIFERAELPSLEPILTRCFLHVHRAALTNPARARSLLQSARWHWPIVEALDSGCPDRAAAALAEHVNNVIEGMPPLAGGLPE</sequence>
<comment type="caution">
    <text evidence="5">The sequence shown here is derived from an EMBL/GenBank/DDBJ whole genome shotgun (WGS) entry which is preliminary data.</text>
</comment>
<proteinExistence type="predicted"/>
<dbReference type="PANTHER" id="PTHR43537">
    <property type="entry name" value="TRANSCRIPTIONAL REGULATOR, GNTR FAMILY"/>
    <property type="match status" value="1"/>
</dbReference>
<gene>
    <name evidence="5" type="ORF">GCM10017083_26950</name>
</gene>
<dbReference type="EMBL" id="BMZS01000005">
    <property type="protein sequence ID" value="GHD51948.1"/>
    <property type="molecule type" value="Genomic_DNA"/>
</dbReference>
<dbReference type="SUPFAM" id="SSF46785">
    <property type="entry name" value="Winged helix' DNA-binding domain"/>
    <property type="match status" value="1"/>
</dbReference>
<evidence type="ECO:0000256" key="1">
    <source>
        <dbReference type="ARBA" id="ARBA00023015"/>
    </source>
</evidence>
<dbReference type="Proteomes" id="UP000630353">
    <property type="component" value="Unassembled WGS sequence"/>
</dbReference>
<dbReference type="CDD" id="cd07377">
    <property type="entry name" value="WHTH_GntR"/>
    <property type="match status" value="1"/>
</dbReference>
<dbReference type="InterPro" id="IPR000524">
    <property type="entry name" value="Tscrpt_reg_HTH_GntR"/>
</dbReference>
<keyword evidence="6" id="KW-1185">Reference proteome</keyword>
<evidence type="ECO:0000313" key="5">
    <source>
        <dbReference type="EMBL" id="GHD51948.1"/>
    </source>
</evidence>
<dbReference type="InterPro" id="IPR036390">
    <property type="entry name" value="WH_DNA-bd_sf"/>
</dbReference>